<keyword evidence="6" id="KW-0808">Transferase</keyword>
<evidence type="ECO:0000313" key="6">
    <source>
        <dbReference type="EMBL" id="ORX58954.1"/>
    </source>
</evidence>
<feature type="domain" description="Protein kinase" evidence="5">
    <location>
        <begin position="17"/>
        <end position="305"/>
    </location>
</feature>
<keyword evidence="6" id="KW-0418">Kinase</keyword>
<dbReference type="GO" id="GO:0005524">
    <property type="term" value="F:ATP binding"/>
    <property type="evidence" value="ECO:0007669"/>
    <property type="project" value="UniProtKB-UniRule"/>
</dbReference>
<evidence type="ECO:0000313" key="7">
    <source>
        <dbReference type="Proteomes" id="UP000242146"/>
    </source>
</evidence>
<dbReference type="AlphaFoldDB" id="A0A1X2GQD6"/>
<dbReference type="Proteomes" id="UP000242146">
    <property type="component" value="Unassembled WGS sequence"/>
</dbReference>
<dbReference type="PANTHER" id="PTHR24347">
    <property type="entry name" value="SERINE/THREONINE-PROTEIN KINASE"/>
    <property type="match status" value="1"/>
</dbReference>
<dbReference type="Pfam" id="PF00069">
    <property type="entry name" value="Pkinase"/>
    <property type="match status" value="1"/>
</dbReference>
<dbReference type="SUPFAM" id="SSF56112">
    <property type="entry name" value="Protein kinase-like (PK-like)"/>
    <property type="match status" value="1"/>
</dbReference>
<dbReference type="STRING" id="101127.A0A1X2GQD6"/>
<keyword evidence="4" id="KW-0723">Serine/threonine-protein kinase</keyword>
<comment type="similarity">
    <text evidence="4">Belongs to the protein kinase superfamily.</text>
</comment>
<evidence type="ECO:0000256" key="1">
    <source>
        <dbReference type="ARBA" id="ARBA00022741"/>
    </source>
</evidence>
<keyword evidence="1 3" id="KW-0547">Nucleotide-binding</keyword>
<dbReference type="PROSITE" id="PS00108">
    <property type="entry name" value="PROTEIN_KINASE_ST"/>
    <property type="match status" value="1"/>
</dbReference>
<gene>
    <name evidence="6" type="ORF">DM01DRAFT_1400372</name>
</gene>
<dbReference type="OrthoDB" id="1738954at2759"/>
<keyword evidence="2 3" id="KW-0067">ATP-binding</keyword>
<organism evidence="6 7">
    <name type="scientific">Hesseltinella vesiculosa</name>
    <dbReference type="NCBI Taxonomy" id="101127"/>
    <lineage>
        <taxon>Eukaryota</taxon>
        <taxon>Fungi</taxon>
        <taxon>Fungi incertae sedis</taxon>
        <taxon>Mucoromycota</taxon>
        <taxon>Mucoromycotina</taxon>
        <taxon>Mucoromycetes</taxon>
        <taxon>Mucorales</taxon>
        <taxon>Cunninghamellaceae</taxon>
        <taxon>Hesseltinella</taxon>
    </lineage>
</organism>
<comment type="caution">
    <text evidence="6">The sequence shown here is derived from an EMBL/GenBank/DDBJ whole genome shotgun (WGS) entry which is preliminary data.</text>
</comment>
<evidence type="ECO:0000256" key="4">
    <source>
        <dbReference type="RuleBase" id="RU000304"/>
    </source>
</evidence>
<evidence type="ECO:0000256" key="2">
    <source>
        <dbReference type="ARBA" id="ARBA00022840"/>
    </source>
</evidence>
<dbReference type="EMBL" id="MCGT01000006">
    <property type="protein sequence ID" value="ORX58954.1"/>
    <property type="molecule type" value="Genomic_DNA"/>
</dbReference>
<dbReference type="SMART" id="SM00220">
    <property type="entry name" value="S_TKc"/>
    <property type="match status" value="1"/>
</dbReference>
<proteinExistence type="inferred from homology"/>
<dbReference type="PROSITE" id="PS50011">
    <property type="entry name" value="PROTEIN_KINASE_DOM"/>
    <property type="match status" value="1"/>
</dbReference>
<accession>A0A1X2GQD6</accession>
<dbReference type="InterPro" id="IPR017441">
    <property type="entry name" value="Protein_kinase_ATP_BS"/>
</dbReference>
<dbReference type="PROSITE" id="PS00107">
    <property type="entry name" value="PROTEIN_KINASE_ATP"/>
    <property type="match status" value="1"/>
</dbReference>
<evidence type="ECO:0000259" key="5">
    <source>
        <dbReference type="PROSITE" id="PS50011"/>
    </source>
</evidence>
<evidence type="ECO:0000256" key="3">
    <source>
        <dbReference type="PROSITE-ProRule" id="PRU10141"/>
    </source>
</evidence>
<dbReference type="FunFam" id="3.30.200.20:FF:000042">
    <property type="entry name" value="Aurora kinase A"/>
    <property type="match status" value="1"/>
</dbReference>
<sequence>MVTPANELSNYVGLERYLLLSILGDGAFSIVYKALDKQTDTHVAIKVIRKLELKANQRISILKEVQLMKSLDHESILSLCGFLETLEYYFLITELCQGGELFQQIVHLTYFSEDLARHCIRQVAEGIGYLHEVKGVVHRDIKPENLLFEPIPFLARVDPAPVQPDDEPKVDEGRFVENYGGGGIGKVKIGDFGLSKIIWDEATVTPCGTIGYTAPEIVLRQNYSKAVDMWALGCVLYTMLCGFPPFYDDDDIDILTEKVARGDYTFMSPWWDSISNEAKDLVAHLLCVDPTQRYDIHQCLHHPWLLGQVKSRKAGHQQKALTLFF</sequence>
<dbReference type="InterPro" id="IPR008271">
    <property type="entry name" value="Ser/Thr_kinase_AS"/>
</dbReference>
<dbReference type="InterPro" id="IPR000719">
    <property type="entry name" value="Prot_kinase_dom"/>
</dbReference>
<name>A0A1X2GQD6_9FUNG</name>
<keyword evidence="7" id="KW-1185">Reference proteome</keyword>
<dbReference type="InterPro" id="IPR011009">
    <property type="entry name" value="Kinase-like_dom_sf"/>
</dbReference>
<protein>
    <submittedName>
        <fullName evidence="6">Pkinase-domain-containing protein</fullName>
    </submittedName>
</protein>
<dbReference type="GO" id="GO:0004674">
    <property type="term" value="F:protein serine/threonine kinase activity"/>
    <property type="evidence" value="ECO:0007669"/>
    <property type="project" value="UniProtKB-KW"/>
</dbReference>
<feature type="binding site" evidence="3">
    <location>
        <position position="50"/>
    </location>
    <ligand>
        <name>ATP</name>
        <dbReference type="ChEBI" id="CHEBI:30616"/>
    </ligand>
</feature>
<dbReference type="Gene3D" id="1.10.510.10">
    <property type="entry name" value="Transferase(Phosphotransferase) domain 1"/>
    <property type="match status" value="1"/>
</dbReference>
<dbReference type="Gene3D" id="3.30.200.20">
    <property type="entry name" value="Phosphorylase Kinase, domain 1"/>
    <property type="match status" value="1"/>
</dbReference>
<reference evidence="6 7" key="1">
    <citation type="submission" date="2016-07" db="EMBL/GenBank/DDBJ databases">
        <title>Pervasive Adenine N6-methylation of Active Genes in Fungi.</title>
        <authorList>
            <consortium name="DOE Joint Genome Institute"/>
            <person name="Mondo S.J."/>
            <person name="Dannebaum R.O."/>
            <person name="Kuo R.C."/>
            <person name="Labutti K."/>
            <person name="Haridas S."/>
            <person name="Kuo A."/>
            <person name="Salamov A."/>
            <person name="Ahrendt S.R."/>
            <person name="Lipzen A."/>
            <person name="Sullivan W."/>
            <person name="Andreopoulos W.B."/>
            <person name="Clum A."/>
            <person name="Lindquist E."/>
            <person name="Daum C."/>
            <person name="Ramamoorthy G.K."/>
            <person name="Gryganskyi A."/>
            <person name="Culley D."/>
            <person name="Magnuson J.K."/>
            <person name="James T.Y."/>
            <person name="O'Malley M.A."/>
            <person name="Stajich J.E."/>
            <person name="Spatafora J.W."/>
            <person name="Visel A."/>
            <person name="Grigoriev I.V."/>
        </authorList>
    </citation>
    <scope>NUCLEOTIDE SEQUENCE [LARGE SCALE GENOMIC DNA]</scope>
    <source>
        <strain evidence="6 7">NRRL 3301</strain>
    </source>
</reference>